<proteinExistence type="predicted"/>
<dbReference type="Gene3D" id="3.40.1710.10">
    <property type="entry name" value="abc type-2 transporter like domain"/>
    <property type="match status" value="1"/>
</dbReference>
<evidence type="ECO:0000256" key="6">
    <source>
        <dbReference type="SAM" id="Phobius"/>
    </source>
</evidence>
<evidence type="ECO:0000256" key="1">
    <source>
        <dbReference type="ARBA" id="ARBA00004141"/>
    </source>
</evidence>
<dbReference type="NCBIfam" id="TIGR03062">
    <property type="entry name" value="pip_yhgE_Cterm"/>
    <property type="match status" value="1"/>
</dbReference>
<dbReference type="GO" id="GO:0140359">
    <property type="term" value="F:ABC-type transporter activity"/>
    <property type="evidence" value="ECO:0007669"/>
    <property type="project" value="InterPro"/>
</dbReference>
<name>A0A4Y7WFM1_9BACI</name>
<comment type="subcellular location">
    <subcellularLocation>
        <location evidence="1">Membrane</location>
        <topology evidence="1">Multi-pass membrane protein</topology>
    </subcellularLocation>
</comment>
<feature type="transmembrane region" description="Helical" evidence="6">
    <location>
        <begin position="865"/>
        <end position="891"/>
    </location>
</feature>
<accession>A0A4Y7WFM1</accession>
<evidence type="ECO:0000256" key="2">
    <source>
        <dbReference type="ARBA" id="ARBA00022692"/>
    </source>
</evidence>
<dbReference type="Gene3D" id="1.10.287.1490">
    <property type="match status" value="1"/>
</dbReference>
<dbReference type="NCBIfam" id="TIGR03061">
    <property type="entry name" value="pip_yhgE_Nterm"/>
    <property type="match status" value="1"/>
</dbReference>
<feature type="transmembrane region" description="Helical" evidence="6">
    <location>
        <begin position="785"/>
        <end position="807"/>
    </location>
</feature>
<evidence type="ECO:0000256" key="4">
    <source>
        <dbReference type="ARBA" id="ARBA00023136"/>
    </source>
</evidence>
<keyword evidence="5" id="KW-0175">Coiled coil</keyword>
<dbReference type="AlphaFoldDB" id="A0A4Y7WFM1"/>
<protein>
    <submittedName>
        <fullName evidence="8">YhgE/Pip domain-containing protein</fullName>
    </submittedName>
</protein>
<dbReference type="PANTHER" id="PTHR43077">
    <property type="entry name" value="TRANSPORT PERMEASE YVFS-RELATED"/>
    <property type="match status" value="1"/>
</dbReference>
<feature type="transmembrane region" description="Helical" evidence="6">
    <location>
        <begin position="819"/>
        <end position="845"/>
    </location>
</feature>
<feature type="domain" description="ABC-2 type transporter transmembrane" evidence="7">
    <location>
        <begin position="746"/>
        <end position="889"/>
    </location>
</feature>
<dbReference type="GO" id="GO:0016020">
    <property type="term" value="C:membrane"/>
    <property type="evidence" value="ECO:0007669"/>
    <property type="project" value="UniProtKB-SubCell"/>
</dbReference>
<gene>
    <name evidence="8" type="ORF">E2L03_17910</name>
</gene>
<dbReference type="InterPro" id="IPR051328">
    <property type="entry name" value="T7SS_ABC-Transporter"/>
</dbReference>
<dbReference type="InterPro" id="IPR017501">
    <property type="entry name" value="Phage_infect_YhgE_C"/>
</dbReference>
<feature type="transmembrane region" description="Helical" evidence="6">
    <location>
        <begin position="39"/>
        <end position="59"/>
    </location>
</feature>
<reference evidence="8 9" key="1">
    <citation type="submission" date="2019-03" db="EMBL/GenBank/DDBJ databases">
        <authorList>
            <person name="Liu G."/>
        </authorList>
    </citation>
    <scope>NUCLEOTIDE SEQUENCE [LARGE SCALE GENOMIC DNA]</scope>
    <source>
        <strain evidence="8 9">DSM 19099</strain>
    </source>
</reference>
<comment type="caution">
    <text evidence="8">The sequence shown here is derived from an EMBL/GenBank/DDBJ whole genome shotgun (WGS) entry which is preliminary data.</text>
</comment>
<evidence type="ECO:0000313" key="8">
    <source>
        <dbReference type="EMBL" id="TES46566.1"/>
    </source>
</evidence>
<evidence type="ECO:0000259" key="7">
    <source>
        <dbReference type="Pfam" id="PF12698"/>
    </source>
</evidence>
<organism evidence="8 9">
    <name type="scientific">Shouchella lehensis</name>
    <dbReference type="NCBI Taxonomy" id="300825"/>
    <lineage>
        <taxon>Bacteria</taxon>
        <taxon>Bacillati</taxon>
        <taxon>Bacillota</taxon>
        <taxon>Bacilli</taxon>
        <taxon>Bacillales</taxon>
        <taxon>Bacillaceae</taxon>
        <taxon>Shouchella</taxon>
    </lineage>
</organism>
<evidence type="ECO:0000256" key="5">
    <source>
        <dbReference type="SAM" id="Coils"/>
    </source>
</evidence>
<dbReference type="EMBL" id="SNUX01000004">
    <property type="protein sequence ID" value="TES46566.1"/>
    <property type="molecule type" value="Genomic_DNA"/>
</dbReference>
<keyword evidence="2 6" id="KW-0812">Transmembrane</keyword>
<dbReference type="InterPro" id="IPR017500">
    <property type="entry name" value="Phage_infect_YhgE_N"/>
</dbReference>
<feature type="transmembrane region" description="Helical" evidence="6">
    <location>
        <begin position="714"/>
        <end position="733"/>
    </location>
</feature>
<keyword evidence="4 6" id="KW-0472">Membrane</keyword>
<dbReference type="Proteomes" id="UP000298210">
    <property type="component" value="Unassembled WGS sequence"/>
</dbReference>
<dbReference type="PANTHER" id="PTHR43077:SF10">
    <property type="entry name" value="TRANSPORT PERMEASE PROTEIN"/>
    <property type="match status" value="1"/>
</dbReference>
<dbReference type="Pfam" id="PF12698">
    <property type="entry name" value="ABC2_membrane_3"/>
    <property type="match status" value="1"/>
</dbReference>
<feature type="coiled-coil region" evidence="5">
    <location>
        <begin position="512"/>
        <end position="546"/>
    </location>
</feature>
<keyword evidence="3 6" id="KW-1133">Transmembrane helix</keyword>
<evidence type="ECO:0000313" key="9">
    <source>
        <dbReference type="Proteomes" id="UP000298210"/>
    </source>
</evidence>
<sequence>MSIIKLSCMICISNLKGDRYAMKQIRDIIIQDFKNVKRVPLVALLLVGLAFLPALYAWFNIAASWDPYSNTEGIKVAIVNEDQGTTVEGEPINVGNELVHNLADNDKMGWIFVDRDQAEKGVRDGEYYASVYLDAEFSEQLTSVINGDPHAPEVRYEVNEKMNAIAPKMTSAGASAVVDEISQQFLEEASRSLFTQLNDIGIELENELPTIRRIENLIFDLEDRFPEINELGETVIELQNDWPELREKLDRFLAVEEEFDAINEGADVVVQVEGYLPMVHQVADRLIEVEQVLPDVDDIVVQAEEINGRLDEIESQLTQTVKLLTIAEEALTKAKDALPKATELSGNMEQYAHQMVDVLDELERSVDPIVQFMSNQATIIEQTSRSILAALEQVESGESVEKIIPQLEQASRLLQSNQEAIGHAITFLEQVNELSPNTDTKSLIDPLVSLNQQLNALQKQVDDGVAALKSSGSIGENQLQSLRDHIATVQGGASRANGLFSNDAATMIKEGIGQLKADVTSAEETIQQQRDRIPQLEQLIDQADQVRMAGEEQIQYLLDELPNVRAQLQEGIHFIQEELPKLQTLIHNVNAFFATDFPRIEENIHSAADFVRTDLPMIEDELSNVIQLIQTNLPQFEETLGDVAAFADEQLPDLEETVGNAADRIRDFDENHNLNDMVALLRNDIEEESAFFREPVKLVEEQLYPVPNYGSANAPFYTALSLWVGSLLLVNLLKTDVHPEDMREDYKVHHIYLGRLVLFLIISFLQGTIVSLGNLFLLGTYAAHPVYFVLFTWLIGFVFMTIVYTLASVFGNIGKALAIVLMVLQLSGAGGTFPIQVAPPFFQAINPFLPFTYAINLLREAVGGIVWSTAATMIGVLLLVFVLALSFGLLLKKPLAKRMQATTAKSKSSRMID</sequence>
<feature type="transmembrane region" description="Helical" evidence="6">
    <location>
        <begin position="753"/>
        <end position="779"/>
    </location>
</feature>
<evidence type="ECO:0000256" key="3">
    <source>
        <dbReference type="ARBA" id="ARBA00022989"/>
    </source>
</evidence>
<dbReference type="InterPro" id="IPR013525">
    <property type="entry name" value="ABC2_TM"/>
</dbReference>